<dbReference type="Proteomes" id="UP000187455">
    <property type="component" value="Unassembled WGS sequence"/>
</dbReference>
<keyword evidence="3" id="KW-0648">Protein biosynthesis</keyword>
<evidence type="ECO:0000256" key="2">
    <source>
        <dbReference type="ARBA" id="ARBA00022540"/>
    </source>
</evidence>
<evidence type="ECO:0000256" key="5">
    <source>
        <dbReference type="SAM" id="MobiDB-lite"/>
    </source>
</evidence>
<dbReference type="GO" id="GO:0003743">
    <property type="term" value="F:translation initiation factor activity"/>
    <property type="evidence" value="ECO:0007669"/>
    <property type="project" value="UniProtKB-KW"/>
</dbReference>
<dbReference type="OrthoDB" id="20381at2759"/>
<keyword evidence="1" id="KW-0963">Cytoplasm</keyword>
<evidence type="ECO:0000256" key="1">
    <source>
        <dbReference type="ARBA" id="ARBA00022490"/>
    </source>
</evidence>
<accession>A0A1R0H6Y0</accession>
<dbReference type="Gene3D" id="1.10.246.60">
    <property type="entry name" value="Eukaryotic translation initiation factor 3 like domains"/>
    <property type="match status" value="1"/>
</dbReference>
<dbReference type="PANTHER" id="PTHR21681:SF0">
    <property type="entry name" value="EUKARYOTIC TRANSLATION INITIATION FACTOR 3 SUBUNIT J"/>
    <property type="match status" value="1"/>
</dbReference>
<organism evidence="6 7">
    <name type="scientific">Smittium mucronatum</name>
    <dbReference type="NCBI Taxonomy" id="133383"/>
    <lineage>
        <taxon>Eukaryota</taxon>
        <taxon>Fungi</taxon>
        <taxon>Fungi incertae sedis</taxon>
        <taxon>Zoopagomycota</taxon>
        <taxon>Kickxellomycotina</taxon>
        <taxon>Harpellomycetes</taxon>
        <taxon>Harpellales</taxon>
        <taxon>Legeriomycetaceae</taxon>
        <taxon>Smittium</taxon>
    </lineage>
</organism>
<sequence length="178" mass="19712">MSSAIPKKKIWEEDDSSDSDVKAKDVVEEVPVAISSRDVERQLVVDSDIQNAEDLFSGLNIKDVAFKNALTNPNPKTEAEFNQFRIALVEKISKLGTQKNYASFVNSFVKDLVAPLTDTEAAKVQRSVGVIVTEKQKTARNTAKTKKGSKKAVVTTVSKGRVEIDDYTNGYDDFDDFM</sequence>
<name>A0A1R0H6Y0_9FUNG</name>
<evidence type="ECO:0000313" key="6">
    <source>
        <dbReference type="EMBL" id="OLY84834.1"/>
    </source>
</evidence>
<dbReference type="InterPro" id="IPR023194">
    <property type="entry name" value="eIF3-like_dom_sf"/>
</dbReference>
<dbReference type="PANTHER" id="PTHR21681">
    <property type="entry name" value="EUKARYOTIC TRANSLATION INITIATION FACTOR 3 SUBUNIT J"/>
    <property type="match status" value="1"/>
</dbReference>
<protein>
    <recommendedName>
        <fullName evidence="4">Eukaryotic translation initiation factor 3 30 kDa subunit</fullName>
    </recommendedName>
</protein>
<evidence type="ECO:0000256" key="4">
    <source>
        <dbReference type="ARBA" id="ARBA00029904"/>
    </source>
</evidence>
<proteinExistence type="predicted"/>
<dbReference type="EMBL" id="LSSL01000337">
    <property type="protein sequence ID" value="OLY84834.1"/>
    <property type="molecule type" value="Genomic_DNA"/>
</dbReference>
<gene>
    <name evidence="6" type="ORF">AYI68_g989</name>
</gene>
<dbReference type="STRING" id="133383.A0A1R0H6Y0"/>
<dbReference type="AlphaFoldDB" id="A0A1R0H6Y0"/>
<evidence type="ECO:0000313" key="7">
    <source>
        <dbReference type="Proteomes" id="UP000187455"/>
    </source>
</evidence>
<keyword evidence="7" id="KW-1185">Reference proteome</keyword>
<dbReference type="GO" id="GO:0005852">
    <property type="term" value="C:eukaryotic translation initiation factor 3 complex"/>
    <property type="evidence" value="ECO:0007669"/>
    <property type="project" value="InterPro"/>
</dbReference>
<evidence type="ECO:0000256" key="3">
    <source>
        <dbReference type="ARBA" id="ARBA00022917"/>
    </source>
</evidence>
<feature type="region of interest" description="Disordered" evidence="5">
    <location>
        <begin position="1"/>
        <end position="22"/>
    </location>
</feature>
<reference evidence="6 7" key="1">
    <citation type="journal article" date="2016" name="Mol. Biol. Evol.">
        <title>Genome-Wide Survey of Gut Fungi (Harpellales) Reveals the First Horizontally Transferred Ubiquitin Gene from a Mosquito Host.</title>
        <authorList>
            <person name="Wang Y."/>
            <person name="White M.M."/>
            <person name="Kvist S."/>
            <person name="Moncalvo J.M."/>
        </authorList>
    </citation>
    <scope>NUCLEOTIDE SEQUENCE [LARGE SCALE GENOMIC DNA]</scope>
    <source>
        <strain evidence="6 7">ALG-7-W6</strain>
    </source>
</reference>
<dbReference type="InterPro" id="IPR013906">
    <property type="entry name" value="eIF3j"/>
</dbReference>
<dbReference type="Pfam" id="PF08597">
    <property type="entry name" value="eIF3_subunit"/>
    <property type="match status" value="1"/>
</dbReference>
<comment type="caution">
    <text evidence="6">The sequence shown here is derived from an EMBL/GenBank/DDBJ whole genome shotgun (WGS) entry which is preliminary data.</text>
</comment>
<keyword evidence="2 6" id="KW-0396">Initiation factor</keyword>